<dbReference type="AlphaFoldDB" id="A0A449AQW2"/>
<protein>
    <submittedName>
        <fullName evidence="1">Uncharacterized protein</fullName>
    </submittedName>
</protein>
<name>A0A449AQW2_9BACT</name>
<reference evidence="1 2" key="1">
    <citation type="submission" date="2019-01" db="EMBL/GenBank/DDBJ databases">
        <authorList>
            <consortium name="Pathogen Informatics"/>
        </authorList>
    </citation>
    <scope>NUCLEOTIDE SEQUENCE [LARGE SCALE GENOMIC DNA]</scope>
    <source>
        <strain evidence="1 2">NCTC10146</strain>
    </source>
</reference>
<dbReference type="EMBL" id="LR215010">
    <property type="protein sequence ID" value="VEU68923.1"/>
    <property type="molecule type" value="Genomic_DNA"/>
</dbReference>
<accession>A0A449AQW2</accession>
<gene>
    <name evidence="1" type="ORF">NCTC10146_00386</name>
</gene>
<dbReference type="RefSeq" id="WP_060913318.1">
    <property type="nucleotide sequence ID" value="NZ_LR215010.1"/>
</dbReference>
<organism evidence="1 2">
    <name type="scientific">Mycoplasmopsis canis</name>
    <dbReference type="NCBI Taxonomy" id="29555"/>
    <lineage>
        <taxon>Bacteria</taxon>
        <taxon>Bacillati</taxon>
        <taxon>Mycoplasmatota</taxon>
        <taxon>Mycoplasmoidales</taxon>
        <taxon>Metamycoplasmataceae</taxon>
        <taxon>Mycoplasmopsis</taxon>
    </lineage>
</organism>
<proteinExistence type="predicted"/>
<evidence type="ECO:0000313" key="1">
    <source>
        <dbReference type="EMBL" id="VEU68923.1"/>
    </source>
</evidence>
<evidence type="ECO:0000313" key="2">
    <source>
        <dbReference type="Proteomes" id="UP000290495"/>
    </source>
</evidence>
<sequence length="99" mass="12487">MKVLRKTKRDVRTIKNEIDLMTSKHYKDLFKYQRFQYNNCFKRVVKVKVIHFSKMYDHLLNYRYSRLFLKNTKLQEKWEPFKEEYEMMLDINIINIKLK</sequence>
<dbReference type="Proteomes" id="UP000290495">
    <property type="component" value="Chromosome"/>
</dbReference>